<dbReference type="GO" id="GO:0016747">
    <property type="term" value="F:acyltransferase activity, transferring groups other than amino-acyl groups"/>
    <property type="evidence" value="ECO:0007669"/>
    <property type="project" value="InterPro"/>
</dbReference>
<sequence length="364" mass="37943">MGGSLSSGTSHAQARRVRPVGHVPLVGPRANTYNVQRSHAILDGPSTPSRSGPSTGTVPCLALRPRAGPVTEAMSRPSVHASASHQWTSAPLTPAAMPRASPSARHASSQPPSLAPSRNPSGLRRGLARVVPLPPHLAPSAAAPAAAPAPSPAPAEAPQEVQFTTASGTTVVVRQVRTLDELRQVATLRAEAYYTDNHSRFVGSLKKQFVEQEAESLQLRTTATSKQGAPFAECLVAVEAGSGAVLGCIDLRLPRALNGVHPSGVPEGDTHGCYLLNVVVREDARGQGLGRGVMRAAMRRAVETWGAASLYTHVEADNEVAYRLYTGCGFADYSVESKYEAASKLGQTVLLRAPAEAATGAAQA</sequence>
<dbReference type="InterPro" id="IPR016181">
    <property type="entry name" value="Acyl_CoA_acyltransferase"/>
</dbReference>
<dbReference type="PROSITE" id="PS51186">
    <property type="entry name" value="GNAT"/>
    <property type="match status" value="1"/>
</dbReference>
<gene>
    <name evidence="3" type="ORF">HYH03_010579</name>
</gene>
<comment type="caution">
    <text evidence="3">The sequence shown here is derived from an EMBL/GenBank/DDBJ whole genome shotgun (WGS) entry which is preliminary data.</text>
</comment>
<dbReference type="EMBL" id="JAEHOE010000056">
    <property type="protein sequence ID" value="KAG2491136.1"/>
    <property type="molecule type" value="Genomic_DNA"/>
</dbReference>
<feature type="domain" description="N-acetyltransferase" evidence="2">
    <location>
        <begin position="171"/>
        <end position="356"/>
    </location>
</feature>
<keyword evidence="4" id="KW-1185">Reference proteome</keyword>
<evidence type="ECO:0000313" key="4">
    <source>
        <dbReference type="Proteomes" id="UP000612055"/>
    </source>
</evidence>
<evidence type="ECO:0000259" key="2">
    <source>
        <dbReference type="PROSITE" id="PS51186"/>
    </source>
</evidence>
<name>A0A835XZ76_9CHLO</name>
<dbReference type="Gene3D" id="3.40.630.30">
    <property type="match status" value="1"/>
</dbReference>
<evidence type="ECO:0000256" key="1">
    <source>
        <dbReference type="SAM" id="MobiDB-lite"/>
    </source>
</evidence>
<dbReference type="Pfam" id="PF00583">
    <property type="entry name" value="Acetyltransf_1"/>
    <property type="match status" value="1"/>
</dbReference>
<dbReference type="Proteomes" id="UP000612055">
    <property type="component" value="Unassembled WGS sequence"/>
</dbReference>
<accession>A0A835XZ76</accession>
<feature type="region of interest" description="Disordered" evidence="1">
    <location>
        <begin position="1"/>
        <end position="158"/>
    </location>
</feature>
<dbReference type="CDD" id="cd04301">
    <property type="entry name" value="NAT_SF"/>
    <property type="match status" value="1"/>
</dbReference>
<evidence type="ECO:0000313" key="3">
    <source>
        <dbReference type="EMBL" id="KAG2491136.1"/>
    </source>
</evidence>
<feature type="compositionally biased region" description="Low complexity" evidence="1">
    <location>
        <begin position="44"/>
        <end position="57"/>
    </location>
</feature>
<protein>
    <recommendedName>
        <fullName evidence="2">N-acetyltransferase domain-containing protein</fullName>
    </recommendedName>
</protein>
<dbReference type="OrthoDB" id="41532at2759"/>
<reference evidence="3" key="1">
    <citation type="journal article" date="2020" name="bioRxiv">
        <title>Comparative genomics of Chlamydomonas.</title>
        <authorList>
            <person name="Craig R.J."/>
            <person name="Hasan A.R."/>
            <person name="Ness R.W."/>
            <person name="Keightley P.D."/>
        </authorList>
    </citation>
    <scope>NUCLEOTIDE SEQUENCE</scope>
    <source>
        <strain evidence="3">CCAP 11/70</strain>
    </source>
</reference>
<dbReference type="PANTHER" id="PTHR47426">
    <property type="entry name" value="ACYL-COA N-ACYLTRANSFERASES (NAT) SUPERFAMILY PROTEIN"/>
    <property type="match status" value="1"/>
</dbReference>
<dbReference type="InterPro" id="IPR000182">
    <property type="entry name" value="GNAT_dom"/>
</dbReference>
<organism evidence="3 4">
    <name type="scientific">Edaphochlamys debaryana</name>
    <dbReference type="NCBI Taxonomy" id="47281"/>
    <lineage>
        <taxon>Eukaryota</taxon>
        <taxon>Viridiplantae</taxon>
        <taxon>Chlorophyta</taxon>
        <taxon>core chlorophytes</taxon>
        <taxon>Chlorophyceae</taxon>
        <taxon>CS clade</taxon>
        <taxon>Chlamydomonadales</taxon>
        <taxon>Chlamydomonadales incertae sedis</taxon>
        <taxon>Edaphochlamys</taxon>
    </lineage>
</organism>
<dbReference type="AlphaFoldDB" id="A0A835XZ76"/>
<proteinExistence type="predicted"/>
<dbReference type="SUPFAM" id="SSF55729">
    <property type="entry name" value="Acyl-CoA N-acyltransferases (Nat)"/>
    <property type="match status" value="1"/>
</dbReference>
<feature type="compositionally biased region" description="Polar residues" evidence="1">
    <location>
        <begin position="1"/>
        <end position="12"/>
    </location>
</feature>
<feature type="compositionally biased region" description="Polar residues" evidence="1">
    <location>
        <begin position="81"/>
        <end position="91"/>
    </location>
</feature>
<dbReference type="PANTHER" id="PTHR47426:SF3">
    <property type="entry name" value="GCN5-RELATED N-ACETYLTRANSFERASE 6, CHLOROPLASTIC"/>
    <property type="match status" value="1"/>
</dbReference>
<feature type="compositionally biased region" description="Low complexity" evidence="1">
    <location>
        <begin position="94"/>
        <end position="112"/>
    </location>
</feature>